<dbReference type="InterPro" id="IPR020094">
    <property type="entry name" value="TruA/RsuA/RluB/E/F_N"/>
</dbReference>
<sequence>MHKTCAFQRTLARGVLTARAPRTSADAPRSSRRITAHAQTRRESHRKVDGNGGKDYAQVRHQPDPSAHPTHLIPDDLRAPDVDDARKKKPVAIVLAYVGQGYKGNTHNAQAPRGTTVDDVVEDALFAWGGILMPNYRSRGLQRLKWSRSSRTDKGVSSLCTVVSLRAEIDPEVWTKDVEARETAREITKHLPEDVECFAVYNTPKSFQARRECIMRTYEYLLPARVLDLERGVLDASDAERLELFSKALAAFVGAHPFHNYTKRKQYTREAIGKYSAKRRDARGKLAWKGQEGAVMDDGSDEDVEGEHGEEEEEENVVASTSAAEHDDGFPKHVGERRRGTYWLYESDPNDKIGPSHFRRIHNFTAGADVERMEITNDDGSKTTSEPFIRVSVRGESFMLYQIRKMIASAVAVSLGHCSLEFLPASLSRPCRAAMPLAPASTLYLYDVEFMKFRVNHDPSQPNRLERLEPSESVRADLARFQREKLEPALAPALLNDEWDEFKENLKQGNVTPELSRDILAAYETYKANRDEARALQDAEEAAAAAADSP</sequence>
<name>A0A7R9T289_9CHLO</name>
<dbReference type="InterPro" id="IPR020097">
    <property type="entry name" value="PsdUridine_synth_TruA_a/b_dom"/>
</dbReference>
<dbReference type="AlphaFoldDB" id="A0A7R9T289"/>
<dbReference type="GO" id="GO:0003723">
    <property type="term" value="F:RNA binding"/>
    <property type="evidence" value="ECO:0007669"/>
    <property type="project" value="InterPro"/>
</dbReference>
<evidence type="ECO:0000256" key="2">
    <source>
        <dbReference type="ARBA" id="ARBA00022694"/>
    </source>
</evidence>
<dbReference type="PANTHER" id="PTHR11142:SF9">
    <property type="entry name" value="TRNA PSEUDOURIDINE SYNTHASE-RELATED"/>
    <property type="match status" value="1"/>
</dbReference>
<dbReference type="GO" id="GO:0009982">
    <property type="term" value="F:pseudouridine synthase activity"/>
    <property type="evidence" value="ECO:0007669"/>
    <property type="project" value="InterPro"/>
</dbReference>
<evidence type="ECO:0000256" key="4">
    <source>
        <dbReference type="SAM" id="MobiDB-lite"/>
    </source>
</evidence>
<dbReference type="Pfam" id="PF01416">
    <property type="entry name" value="PseudoU_synth_1"/>
    <property type="match status" value="1"/>
</dbReference>
<evidence type="ECO:0000313" key="6">
    <source>
        <dbReference type="EMBL" id="CAD8221219.1"/>
    </source>
</evidence>
<feature type="compositionally biased region" description="Acidic residues" evidence="4">
    <location>
        <begin position="298"/>
        <end position="316"/>
    </location>
</feature>
<protein>
    <recommendedName>
        <fullName evidence="5">Pseudouridine synthase I TruA alpha/beta domain-containing protein</fullName>
    </recommendedName>
</protein>
<dbReference type="SUPFAM" id="SSF55120">
    <property type="entry name" value="Pseudouridine synthase"/>
    <property type="match status" value="2"/>
</dbReference>
<feature type="domain" description="Pseudouridine synthase I TruA alpha/beta" evidence="5">
    <location>
        <begin position="374"/>
        <end position="450"/>
    </location>
</feature>
<proteinExistence type="inferred from homology"/>
<feature type="compositionally biased region" description="Basic and acidic residues" evidence="4">
    <location>
        <begin position="73"/>
        <end position="84"/>
    </location>
</feature>
<dbReference type="EMBL" id="HBDX01002267">
    <property type="protein sequence ID" value="CAD8221219.1"/>
    <property type="molecule type" value="Transcribed_RNA"/>
</dbReference>
<dbReference type="GO" id="GO:1990481">
    <property type="term" value="P:mRNA pseudouridine synthesis"/>
    <property type="evidence" value="ECO:0007669"/>
    <property type="project" value="TreeGrafter"/>
</dbReference>
<keyword evidence="2" id="KW-0819">tRNA processing</keyword>
<organism evidence="6">
    <name type="scientific">Ostreococcus sp. 'lucimarinus'</name>
    <dbReference type="NCBI Taxonomy" id="242159"/>
    <lineage>
        <taxon>Eukaryota</taxon>
        <taxon>Viridiplantae</taxon>
        <taxon>Chlorophyta</taxon>
        <taxon>Mamiellophyceae</taxon>
        <taxon>Mamiellales</taxon>
        <taxon>Bathycoccaceae</taxon>
        <taxon>Ostreococcus</taxon>
    </lineage>
</organism>
<dbReference type="PANTHER" id="PTHR11142">
    <property type="entry name" value="PSEUDOURIDYLATE SYNTHASE"/>
    <property type="match status" value="1"/>
</dbReference>
<dbReference type="InterPro" id="IPR020103">
    <property type="entry name" value="PsdUridine_synth_cat_dom_sf"/>
</dbReference>
<gene>
    <name evidence="6" type="ORF">OLUC0939_LOCUS1939</name>
</gene>
<dbReference type="Gene3D" id="3.30.70.660">
    <property type="entry name" value="Pseudouridine synthase I, catalytic domain, C-terminal subdomain"/>
    <property type="match status" value="2"/>
</dbReference>
<accession>A0A7R9T289</accession>
<feature type="region of interest" description="Disordered" evidence="4">
    <location>
        <begin position="288"/>
        <end position="334"/>
    </location>
</feature>
<reference evidence="6" key="1">
    <citation type="submission" date="2021-01" db="EMBL/GenBank/DDBJ databases">
        <authorList>
            <person name="Corre E."/>
            <person name="Pelletier E."/>
            <person name="Niang G."/>
            <person name="Scheremetjew M."/>
            <person name="Finn R."/>
            <person name="Kale V."/>
            <person name="Holt S."/>
            <person name="Cochrane G."/>
            <person name="Meng A."/>
            <person name="Brown T."/>
            <person name="Cohen L."/>
        </authorList>
    </citation>
    <scope>NUCLEOTIDE SEQUENCE</scope>
    <source>
        <strain evidence="6">Clade-A-BCC118000</strain>
    </source>
</reference>
<feature type="compositionally biased region" description="Basic and acidic residues" evidence="4">
    <location>
        <begin position="324"/>
        <end position="334"/>
    </location>
</feature>
<dbReference type="GO" id="GO:0005634">
    <property type="term" value="C:nucleus"/>
    <property type="evidence" value="ECO:0007669"/>
    <property type="project" value="TreeGrafter"/>
</dbReference>
<feature type="region of interest" description="Disordered" evidence="4">
    <location>
        <begin position="18"/>
        <end position="84"/>
    </location>
</feature>
<comment type="similarity">
    <text evidence="1">Belongs to the tRNA pseudouridine synthase TruA family.</text>
</comment>
<dbReference type="InterPro" id="IPR001406">
    <property type="entry name" value="PsdUridine_synth_TruA"/>
</dbReference>
<keyword evidence="3" id="KW-0413">Isomerase</keyword>
<feature type="compositionally biased region" description="Basic and acidic residues" evidence="4">
    <location>
        <begin position="40"/>
        <end position="49"/>
    </location>
</feature>
<dbReference type="Gene3D" id="3.30.70.580">
    <property type="entry name" value="Pseudouridine synthase I, catalytic domain, N-terminal subdomain"/>
    <property type="match status" value="1"/>
</dbReference>
<dbReference type="InterPro" id="IPR020095">
    <property type="entry name" value="PsdUridine_synth_TruA_C"/>
</dbReference>
<evidence type="ECO:0000259" key="5">
    <source>
        <dbReference type="Pfam" id="PF01416"/>
    </source>
</evidence>
<dbReference type="GO" id="GO:0031119">
    <property type="term" value="P:tRNA pseudouridine synthesis"/>
    <property type="evidence" value="ECO:0007669"/>
    <property type="project" value="TreeGrafter"/>
</dbReference>
<evidence type="ECO:0000256" key="3">
    <source>
        <dbReference type="ARBA" id="ARBA00023235"/>
    </source>
</evidence>
<evidence type="ECO:0000256" key="1">
    <source>
        <dbReference type="ARBA" id="ARBA00009375"/>
    </source>
</evidence>